<reference evidence="1 2" key="1">
    <citation type="submission" date="2019-06" db="EMBL/GenBank/DDBJ databases">
        <title>Whole genome shotgun sequence of Flavobacterium flevense NBRC 14960.</title>
        <authorList>
            <person name="Hosoyama A."/>
            <person name="Uohara A."/>
            <person name="Ohji S."/>
            <person name="Ichikawa N."/>
        </authorList>
    </citation>
    <scope>NUCLEOTIDE SEQUENCE [LARGE SCALE GENOMIC DNA]</scope>
    <source>
        <strain evidence="1 2">NBRC 14960</strain>
    </source>
</reference>
<sequence>MAEDFIDSDIEDRRTIEEDIEKFGCHLILIEPDNYLPGFVYTIGLFKKFNHPEIICFGLSNKVSAAILNHACDLIKQGKTLNPNELYKGFLQNFPIQFIEVKKEFYADYVGYSGWYYNNFDFPILQLVWTDKSNHFPWEDKFNADWKFKQPLLDRSTDFKFYEERNLGVFTTKQVLDGEPILYVYHNEDGDWQFFSTLDPNLEDAKLVSLQELNKLDPTINEIYHLQFGFRAWRETKENDWEYEDYTEPEE</sequence>
<gene>
    <name evidence="1" type="ORF">FFL01_12540</name>
</gene>
<name>A0A4Y4AU29_9FLAO</name>
<accession>A0A4Y4AU29</accession>
<evidence type="ECO:0008006" key="3">
    <source>
        <dbReference type="Google" id="ProtNLM"/>
    </source>
</evidence>
<dbReference type="AlphaFoldDB" id="A0A4Y4AU29"/>
<protein>
    <recommendedName>
        <fullName evidence="3">DUF4262 domain-containing protein</fullName>
    </recommendedName>
</protein>
<comment type="caution">
    <text evidence="1">The sequence shown here is derived from an EMBL/GenBank/DDBJ whole genome shotgun (WGS) entry which is preliminary data.</text>
</comment>
<organism evidence="1 2">
    <name type="scientific">Flavobacterium flevense</name>
    <dbReference type="NCBI Taxonomy" id="983"/>
    <lineage>
        <taxon>Bacteria</taxon>
        <taxon>Pseudomonadati</taxon>
        <taxon>Bacteroidota</taxon>
        <taxon>Flavobacteriia</taxon>
        <taxon>Flavobacteriales</taxon>
        <taxon>Flavobacteriaceae</taxon>
        <taxon>Flavobacterium</taxon>
    </lineage>
</organism>
<dbReference type="OrthoDB" id="9793188at2"/>
<dbReference type="InterPro" id="IPR025358">
    <property type="entry name" value="DUF4262"/>
</dbReference>
<dbReference type="Proteomes" id="UP000316775">
    <property type="component" value="Unassembled WGS sequence"/>
</dbReference>
<dbReference type="Pfam" id="PF14081">
    <property type="entry name" value="DUF4262"/>
    <property type="match status" value="1"/>
</dbReference>
<dbReference type="EMBL" id="BJNP01000010">
    <property type="protein sequence ID" value="GEC71715.1"/>
    <property type="molecule type" value="Genomic_DNA"/>
</dbReference>
<proteinExistence type="predicted"/>
<evidence type="ECO:0000313" key="2">
    <source>
        <dbReference type="Proteomes" id="UP000316775"/>
    </source>
</evidence>
<evidence type="ECO:0000313" key="1">
    <source>
        <dbReference type="EMBL" id="GEC71715.1"/>
    </source>
</evidence>
<dbReference type="RefSeq" id="WP_073240655.1">
    <property type="nucleotide sequence ID" value="NZ_BJNP01000010.1"/>
</dbReference>
<keyword evidence="2" id="KW-1185">Reference proteome</keyword>
<dbReference type="STRING" id="983.SAMN05443543_10129"/>